<dbReference type="EMBL" id="MW000465">
    <property type="protein sequence ID" value="QOL00284.1"/>
    <property type="molecule type" value="Genomic_DNA"/>
</dbReference>
<dbReference type="GO" id="GO:0008233">
    <property type="term" value="F:peptidase activity"/>
    <property type="evidence" value="ECO:0007669"/>
    <property type="project" value="UniProtKB-KW"/>
</dbReference>
<dbReference type="SUPFAM" id="SSF48452">
    <property type="entry name" value="TPR-like"/>
    <property type="match status" value="1"/>
</dbReference>
<dbReference type="GO" id="GO:0006508">
    <property type="term" value="P:proteolysis"/>
    <property type="evidence" value="ECO:0007669"/>
    <property type="project" value="UniProtKB-KW"/>
</dbReference>
<evidence type="ECO:0000313" key="2">
    <source>
        <dbReference type="EMBL" id="QOL00284.1"/>
    </source>
</evidence>
<gene>
    <name evidence="2" type="primary">bepA</name>
</gene>
<organism evidence="2">
    <name type="scientific">uncultured organism</name>
    <dbReference type="NCBI Taxonomy" id="155900"/>
    <lineage>
        <taxon>unclassified sequences</taxon>
        <taxon>environmental samples</taxon>
    </lineage>
</organism>
<name>A0A7L9QCG0_9ZZZZ</name>
<dbReference type="EC" id="3.4.-.-" evidence="2"/>
<dbReference type="AlphaFoldDB" id="A0A7L9QCG0"/>
<feature type="compositionally biased region" description="Low complexity" evidence="1">
    <location>
        <begin position="26"/>
        <end position="35"/>
    </location>
</feature>
<protein>
    <submittedName>
        <fullName evidence="2">Beta-barrel assembly-enhancing protease</fullName>
        <ecNumber evidence="2">3.4.-.-</ecNumber>
    </submittedName>
</protein>
<proteinExistence type="predicted"/>
<keyword evidence="2" id="KW-0378">Hydrolase</keyword>
<feature type="region of interest" description="Disordered" evidence="1">
    <location>
        <begin position="26"/>
        <end position="47"/>
    </location>
</feature>
<dbReference type="InterPro" id="IPR011990">
    <property type="entry name" value="TPR-like_helical_dom_sf"/>
</dbReference>
<sequence>MDKAKGLFATALILLIAAAEGQAAEGPAAEGQSADGPGGPAGALPPSLPSAYRAPYTPALDGERLQEVPPAADPNVVEMRSLRAKLDAAPQNLDAAIRLANSYIDYGRQIGDAHYAGYAEAVIGPWLAGMAPPAGILLTEATILQYRHQFDAARDLLQATLKLDARNAQGWLTLATLDMVQGRYETARKDCAQVMNTAGLALGGACLGTVLSYTGQARQSLALLQQSALAGGRASAAYQAWIDGLIAEAAERLGDWSLAEARYRSALRLLPHDNFLLVAYADFLLDRGRPGEVLPLLADHVQSDTAFLRLALAQAALHTPAAPRYAWLMAARFEALRQRGSDYFGREEARFALQLQHDPQTSLDLAKRNWAVQRAPWDARVLLEAAVAAHQPRAADDAVAFIAQTRLEDPVVLSLVHQVGRPSGDTTGGSR</sequence>
<accession>A0A7L9QCG0</accession>
<evidence type="ECO:0000256" key="1">
    <source>
        <dbReference type="SAM" id="MobiDB-lite"/>
    </source>
</evidence>
<dbReference type="Gene3D" id="1.25.40.10">
    <property type="entry name" value="Tetratricopeptide repeat domain"/>
    <property type="match status" value="1"/>
</dbReference>
<keyword evidence="2" id="KW-0645">Protease</keyword>
<reference evidence="2" key="1">
    <citation type="submission" date="2020-09" db="EMBL/GenBank/DDBJ databases">
        <title>A new high-throughput screening method to detect antimicrobial volatiles from metagenomic clone libraries.</title>
        <authorList>
            <person name="Stocker F."/>
            <person name="Obermeier M."/>
            <person name="Resch K."/>
            <person name="Berg G."/>
            <person name="Mueller Bogota C.A."/>
        </authorList>
    </citation>
    <scope>NUCLEOTIDE SEQUENCE</scope>
</reference>